<dbReference type="GO" id="GO:0005524">
    <property type="term" value="F:ATP binding"/>
    <property type="evidence" value="ECO:0007669"/>
    <property type="project" value="UniProtKB-UniRule"/>
</dbReference>
<gene>
    <name evidence="5" type="ORF">Bca52824_017947</name>
</gene>
<keyword evidence="3" id="KW-0010">Activator</keyword>
<name>A0A8X7VP67_BRACI</name>
<proteinExistence type="inferred from homology"/>
<accession>A0A8X7VP67</accession>
<dbReference type="GO" id="GO:0032502">
    <property type="term" value="P:developmental process"/>
    <property type="evidence" value="ECO:0007669"/>
    <property type="project" value="InterPro"/>
</dbReference>
<keyword evidence="3" id="KW-0804">Transcription</keyword>
<reference evidence="5 6" key="1">
    <citation type="submission" date="2020-02" db="EMBL/GenBank/DDBJ databases">
        <authorList>
            <person name="Ma Q."/>
            <person name="Huang Y."/>
            <person name="Song X."/>
            <person name="Pei D."/>
        </authorList>
    </citation>
    <scope>NUCLEOTIDE SEQUENCE [LARGE SCALE GENOMIC DNA]</scope>
    <source>
        <strain evidence="5">Sxm20200214</strain>
        <tissue evidence="5">Leaf</tissue>
    </source>
</reference>
<dbReference type="GO" id="GO:0005634">
    <property type="term" value="C:nucleus"/>
    <property type="evidence" value="ECO:0007669"/>
    <property type="project" value="UniProtKB-SubCell"/>
</dbReference>
<comment type="caution">
    <text evidence="2">Lacks conserved residue(s) required for the propagation of feature annotation.</text>
</comment>
<evidence type="ECO:0000313" key="5">
    <source>
        <dbReference type="EMBL" id="KAG2314825.1"/>
    </source>
</evidence>
<dbReference type="Pfam" id="PF08879">
    <property type="entry name" value="WRC"/>
    <property type="match status" value="1"/>
</dbReference>
<keyword evidence="3" id="KW-0805">Transcription regulation</keyword>
<comment type="domain">
    <text evidence="3">The QLQ domain and WRC domain may be involved in protein-protein interaction and DNA-binding, respectively.</text>
</comment>
<dbReference type="OrthoDB" id="1749152at2759"/>
<dbReference type="Proteomes" id="UP000886595">
    <property type="component" value="Unassembled WGS sequence"/>
</dbReference>
<comment type="function">
    <text evidence="3">Transcription activator.</text>
</comment>
<dbReference type="GO" id="GO:0006351">
    <property type="term" value="P:DNA-templated transcription"/>
    <property type="evidence" value="ECO:0007669"/>
    <property type="project" value="UniProtKB-UniRule"/>
</dbReference>
<evidence type="ECO:0000256" key="3">
    <source>
        <dbReference type="RuleBase" id="RU367127"/>
    </source>
</evidence>
<comment type="caution">
    <text evidence="5">The sequence shown here is derived from an EMBL/GenBank/DDBJ whole genome shotgun (WGS) entry which is preliminary data.</text>
</comment>
<keyword evidence="1 3" id="KW-0539">Nucleus</keyword>
<organism evidence="5 6">
    <name type="scientific">Brassica carinata</name>
    <name type="common">Ethiopian mustard</name>
    <name type="synonym">Abyssinian cabbage</name>
    <dbReference type="NCBI Taxonomy" id="52824"/>
    <lineage>
        <taxon>Eukaryota</taxon>
        <taxon>Viridiplantae</taxon>
        <taxon>Streptophyta</taxon>
        <taxon>Embryophyta</taxon>
        <taxon>Tracheophyta</taxon>
        <taxon>Spermatophyta</taxon>
        <taxon>Magnoliopsida</taxon>
        <taxon>eudicotyledons</taxon>
        <taxon>Gunneridae</taxon>
        <taxon>Pentapetalae</taxon>
        <taxon>rosids</taxon>
        <taxon>malvids</taxon>
        <taxon>Brassicales</taxon>
        <taxon>Brassicaceae</taxon>
        <taxon>Brassiceae</taxon>
        <taxon>Brassica</taxon>
    </lineage>
</organism>
<evidence type="ECO:0000313" key="6">
    <source>
        <dbReference type="Proteomes" id="UP000886595"/>
    </source>
</evidence>
<comment type="subcellular location">
    <subcellularLocation>
        <location evidence="3">Nucleus</location>
    </subcellularLocation>
</comment>
<dbReference type="PROSITE" id="PS51667">
    <property type="entry name" value="WRC"/>
    <property type="match status" value="1"/>
</dbReference>
<evidence type="ECO:0000259" key="4">
    <source>
        <dbReference type="PROSITE" id="PS51667"/>
    </source>
</evidence>
<evidence type="ECO:0000256" key="2">
    <source>
        <dbReference type="PROSITE-ProRule" id="PRU01002"/>
    </source>
</evidence>
<dbReference type="AlphaFoldDB" id="A0A8X7VP67"/>
<dbReference type="InterPro" id="IPR031137">
    <property type="entry name" value="GRF"/>
</dbReference>
<evidence type="ECO:0000256" key="1">
    <source>
        <dbReference type="ARBA" id="ARBA00023242"/>
    </source>
</evidence>
<keyword evidence="6" id="KW-1185">Reference proteome</keyword>
<dbReference type="PANTHER" id="PTHR31602">
    <property type="entry name" value="GROWTH-REGULATING FACTOR 5"/>
    <property type="match status" value="1"/>
</dbReference>
<dbReference type="PANTHER" id="PTHR31602:SF8">
    <property type="entry name" value="GROWTH-REGULATING FACTOR 5"/>
    <property type="match status" value="1"/>
</dbReference>
<dbReference type="EMBL" id="JAAMPC010000004">
    <property type="protein sequence ID" value="KAG2314825.1"/>
    <property type="molecule type" value="Genomic_DNA"/>
</dbReference>
<protein>
    <recommendedName>
        <fullName evidence="3">Growth-regulating factor</fullName>
    </recommendedName>
</protein>
<feature type="domain" description="WRC" evidence="4">
    <location>
        <begin position="1"/>
        <end position="43"/>
    </location>
</feature>
<comment type="similarity">
    <text evidence="3">Belongs to the GRF family.</text>
</comment>
<sequence>MHDKCRRTDGKKWRCSKYVLSGQKYCDKHMHRDGDGQKFPVSGLEAQLSRISVEKNTNSCSTDTTVTDIALRGEEDNEEVLQLCSSGV</sequence>
<dbReference type="InterPro" id="IPR014977">
    <property type="entry name" value="WRC_dom"/>
</dbReference>